<keyword evidence="3" id="KW-1185">Reference proteome</keyword>
<protein>
    <submittedName>
        <fullName evidence="2">HPt (Histidine-containing phosphotransfer) domain-containing protein</fullName>
    </submittedName>
</protein>
<organism evidence="2 3">
    <name type="scientific">Haloferula luteola</name>
    <dbReference type="NCBI Taxonomy" id="595692"/>
    <lineage>
        <taxon>Bacteria</taxon>
        <taxon>Pseudomonadati</taxon>
        <taxon>Verrucomicrobiota</taxon>
        <taxon>Verrucomicrobiia</taxon>
        <taxon>Verrucomicrobiales</taxon>
        <taxon>Verrucomicrobiaceae</taxon>
        <taxon>Haloferula</taxon>
    </lineage>
</organism>
<dbReference type="SUPFAM" id="SSF47226">
    <property type="entry name" value="Histidine-containing phosphotransfer domain, HPT domain"/>
    <property type="match status" value="1"/>
</dbReference>
<evidence type="ECO:0000259" key="1">
    <source>
        <dbReference type="Pfam" id="PF01627"/>
    </source>
</evidence>
<dbReference type="Pfam" id="PF01627">
    <property type="entry name" value="Hpt"/>
    <property type="match status" value="1"/>
</dbReference>
<dbReference type="InterPro" id="IPR008207">
    <property type="entry name" value="Sig_transdc_His_kin_Hpt_dom"/>
</dbReference>
<sequence>MKISPAKGLDGDLIGALIEALGVDEFLSLAERALRQANEGWRQWRGDGGEVLEADARRSLAHRLKGSVAAVGLKSLAAEFARLEAGIAQGGKEDPWVRQAMEASLDEAELFLKNLASHPA</sequence>
<feature type="domain" description="HPt" evidence="1">
    <location>
        <begin position="24"/>
        <end position="106"/>
    </location>
</feature>
<evidence type="ECO:0000313" key="2">
    <source>
        <dbReference type="EMBL" id="MBB5352699.1"/>
    </source>
</evidence>
<dbReference type="Gene3D" id="1.20.120.160">
    <property type="entry name" value="HPT domain"/>
    <property type="match status" value="1"/>
</dbReference>
<dbReference type="RefSeq" id="WP_184019954.1">
    <property type="nucleotide sequence ID" value="NZ_JACHFD010000015.1"/>
</dbReference>
<dbReference type="AlphaFoldDB" id="A0A840VFV3"/>
<gene>
    <name evidence="2" type="ORF">HNR46_002947</name>
</gene>
<dbReference type="InterPro" id="IPR036641">
    <property type="entry name" value="HPT_dom_sf"/>
</dbReference>
<name>A0A840VFV3_9BACT</name>
<dbReference type="EMBL" id="JACHFD010000015">
    <property type="protein sequence ID" value="MBB5352699.1"/>
    <property type="molecule type" value="Genomic_DNA"/>
</dbReference>
<dbReference type="GO" id="GO:0004672">
    <property type="term" value="F:protein kinase activity"/>
    <property type="evidence" value="ECO:0007669"/>
    <property type="project" value="UniProtKB-ARBA"/>
</dbReference>
<evidence type="ECO:0000313" key="3">
    <source>
        <dbReference type="Proteomes" id="UP000557717"/>
    </source>
</evidence>
<accession>A0A840VFV3</accession>
<dbReference type="GO" id="GO:0000160">
    <property type="term" value="P:phosphorelay signal transduction system"/>
    <property type="evidence" value="ECO:0007669"/>
    <property type="project" value="InterPro"/>
</dbReference>
<dbReference type="Proteomes" id="UP000557717">
    <property type="component" value="Unassembled WGS sequence"/>
</dbReference>
<comment type="caution">
    <text evidence="2">The sequence shown here is derived from an EMBL/GenBank/DDBJ whole genome shotgun (WGS) entry which is preliminary data.</text>
</comment>
<proteinExistence type="predicted"/>
<reference evidence="2 3" key="1">
    <citation type="submission" date="2020-08" db="EMBL/GenBank/DDBJ databases">
        <title>Genomic Encyclopedia of Type Strains, Phase IV (KMG-IV): sequencing the most valuable type-strain genomes for metagenomic binning, comparative biology and taxonomic classification.</title>
        <authorList>
            <person name="Goeker M."/>
        </authorList>
    </citation>
    <scope>NUCLEOTIDE SEQUENCE [LARGE SCALE GENOMIC DNA]</scope>
    <source>
        <strain evidence="2 3">YC6886</strain>
    </source>
</reference>